<keyword evidence="1" id="KW-0732">Signal</keyword>
<gene>
    <name evidence="2" type="ORF">CDAR_213831</name>
</gene>
<feature type="signal peptide" evidence="1">
    <location>
        <begin position="1"/>
        <end position="21"/>
    </location>
</feature>
<protein>
    <recommendedName>
        <fullName evidence="4">Secreted protein</fullName>
    </recommendedName>
</protein>
<name>A0AAV4RSE9_9ARAC</name>
<feature type="chain" id="PRO_5043730423" description="Secreted protein" evidence="1">
    <location>
        <begin position="22"/>
        <end position="91"/>
    </location>
</feature>
<reference evidence="2 3" key="1">
    <citation type="submission" date="2021-06" db="EMBL/GenBank/DDBJ databases">
        <title>Caerostris darwini draft genome.</title>
        <authorList>
            <person name="Kono N."/>
            <person name="Arakawa K."/>
        </authorList>
    </citation>
    <scope>NUCLEOTIDE SEQUENCE [LARGE SCALE GENOMIC DNA]</scope>
</reference>
<keyword evidence="3" id="KW-1185">Reference proteome</keyword>
<feature type="non-terminal residue" evidence="2">
    <location>
        <position position="1"/>
    </location>
</feature>
<sequence>TEKSLVRLQIIPLALLGCQLANNCGSSPNLRSSEAFSLTLRMMNVVRLRYVLIHLKRKSHHTGNRASIIRVTSLVRSGLHLLTDILISRAG</sequence>
<evidence type="ECO:0000256" key="1">
    <source>
        <dbReference type="SAM" id="SignalP"/>
    </source>
</evidence>
<dbReference type="AlphaFoldDB" id="A0AAV4RSE9"/>
<accession>A0AAV4RSE9</accession>
<evidence type="ECO:0000313" key="3">
    <source>
        <dbReference type="Proteomes" id="UP001054837"/>
    </source>
</evidence>
<organism evidence="2 3">
    <name type="scientific">Caerostris darwini</name>
    <dbReference type="NCBI Taxonomy" id="1538125"/>
    <lineage>
        <taxon>Eukaryota</taxon>
        <taxon>Metazoa</taxon>
        <taxon>Ecdysozoa</taxon>
        <taxon>Arthropoda</taxon>
        <taxon>Chelicerata</taxon>
        <taxon>Arachnida</taxon>
        <taxon>Araneae</taxon>
        <taxon>Araneomorphae</taxon>
        <taxon>Entelegynae</taxon>
        <taxon>Araneoidea</taxon>
        <taxon>Araneidae</taxon>
        <taxon>Caerostris</taxon>
    </lineage>
</organism>
<dbReference type="Proteomes" id="UP001054837">
    <property type="component" value="Unassembled WGS sequence"/>
</dbReference>
<evidence type="ECO:0000313" key="2">
    <source>
        <dbReference type="EMBL" id="GIY24370.1"/>
    </source>
</evidence>
<comment type="caution">
    <text evidence="2">The sequence shown here is derived from an EMBL/GenBank/DDBJ whole genome shotgun (WGS) entry which is preliminary data.</text>
</comment>
<evidence type="ECO:0008006" key="4">
    <source>
        <dbReference type="Google" id="ProtNLM"/>
    </source>
</evidence>
<dbReference type="EMBL" id="BPLQ01006672">
    <property type="protein sequence ID" value="GIY24370.1"/>
    <property type="molecule type" value="Genomic_DNA"/>
</dbReference>
<proteinExistence type="predicted"/>